<dbReference type="Proteomes" id="UP000430079">
    <property type="component" value="Unassembled WGS sequence"/>
</dbReference>
<gene>
    <name evidence="2" type="ORF">Sgleb_07160</name>
</gene>
<protein>
    <submittedName>
        <fullName evidence="2">Uncharacterized protein</fullName>
    </submittedName>
</protein>
<organism evidence="2 3">
    <name type="scientific">Streptomyces glebosus</name>
    <dbReference type="NCBI Taxonomy" id="249580"/>
    <lineage>
        <taxon>Bacteria</taxon>
        <taxon>Bacillati</taxon>
        <taxon>Actinomycetota</taxon>
        <taxon>Actinomycetes</taxon>
        <taxon>Kitasatosporales</taxon>
        <taxon>Streptomycetaceae</taxon>
        <taxon>Streptomyces</taxon>
    </lineage>
</organism>
<accession>A0A640SMI6</accession>
<feature type="region of interest" description="Disordered" evidence="1">
    <location>
        <begin position="1"/>
        <end position="35"/>
    </location>
</feature>
<evidence type="ECO:0000313" key="2">
    <source>
        <dbReference type="EMBL" id="GFE12669.1"/>
    </source>
</evidence>
<proteinExistence type="predicted"/>
<dbReference type="AlphaFoldDB" id="A0A640SMI6"/>
<reference evidence="2 3" key="1">
    <citation type="submission" date="2019-12" db="EMBL/GenBank/DDBJ databases">
        <title>Whole genome shotgun sequence of Streptomyces hygroscopicus subsp. glebosus NBRC 13786.</title>
        <authorList>
            <person name="Ichikawa N."/>
            <person name="Kimura A."/>
            <person name="Kitahashi Y."/>
            <person name="Komaki H."/>
            <person name="Tamura T."/>
        </authorList>
    </citation>
    <scope>NUCLEOTIDE SEQUENCE [LARGE SCALE GENOMIC DNA]</scope>
    <source>
        <strain evidence="2 3">NBRC 13786</strain>
    </source>
</reference>
<comment type="caution">
    <text evidence="2">The sequence shown here is derived from an EMBL/GenBank/DDBJ whole genome shotgun (WGS) entry which is preliminary data.</text>
</comment>
<keyword evidence="3" id="KW-1185">Reference proteome</keyword>
<evidence type="ECO:0000313" key="3">
    <source>
        <dbReference type="Proteomes" id="UP000430079"/>
    </source>
</evidence>
<name>A0A640SMI6_9ACTN</name>
<evidence type="ECO:0000256" key="1">
    <source>
        <dbReference type="SAM" id="MobiDB-lite"/>
    </source>
</evidence>
<sequence length="83" mass="8533">MGEAQRAGPEGVADQDVELPLSRGARASSGTDPQVVRELGAVRGGVGWGFCGGATGEEPVAGSRTIPIGRIRRYGGLKRTAVR</sequence>
<dbReference type="EMBL" id="BLIO01000001">
    <property type="protein sequence ID" value="GFE12669.1"/>
    <property type="molecule type" value="Genomic_DNA"/>
</dbReference>